<dbReference type="Proteomes" id="UP001419268">
    <property type="component" value="Unassembled WGS sequence"/>
</dbReference>
<feature type="transmembrane region" description="Helical" evidence="2">
    <location>
        <begin position="99"/>
        <end position="127"/>
    </location>
</feature>
<sequence>MRVQICEISRFYVFALLVLCCIFGGVCGDRKIITSGEELNLGGTWATGLMEFAEAPGPGGGGEGGSDALVLAANRTDRPDVLRGFKHYHGGWNITDRHYWASVGFTGSSGFILAILWFISFGLALLFHHCCNWGIKIKDIGSKHSLQISLTLLLIFTCAAVAGCILLSVGQDNFHGEVLHTMKYLMNQSDYTVQILRNVTGYLSLAKSINVDQVFLPQNVKDEIDKLNVDLDTAANTLTEKTSENSQKIRKVFNAVRTILIVIAAVMIFVALLGLLLSILAHRHAIYIFILSGWLLVAFTFLLCGVFLIFNNAIADTRVAMGEWADHPHAETALSSILACVDERTTNKTLIQSREVINQLVNVINTVIWTFANTNPPPQFTPYYYNQTGPLMPPLCSPFDSELHFRSCGPQEVTFGNASWVWQKYTCKVSPSGLCITEGRITPEMYSQLVAAVDVSYGLDHYTVPLLSLQNCDFARETFSTIASDYCPPLERDLRTVVAGLGLISVGVMLCLLLWILYANRPRRESVFVNQSSEMKQNEDSRSNKNRISNASSSPGAIV</sequence>
<gene>
    <name evidence="4" type="ORF">Scep_023032</name>
</gene>
<keyword evidence="3" id="KW-0732">Signal</keyword>
<feature type="transmembrane region" description="Helical" evidence="2">
    <location>
        <begin position="497"/>
        <end position="518"/>
    </location>
</feature>
<name>A0AAP0FC54_9MAGN</name>
<evidence type="ECO:0000313" key="5">
    <source>
        <dbReference type="Proteomes" id="UP001419268"/>
    </source>
</evidence>
<protein>
    <submittedName>
        <fullName evidence="4">Uncharacterized protein</fullName>
    </submittedName>
</protein>
<dbReference type="PANTHER" id="PTHR31414:SF16">
    <property type="entry name" value="TRANSMEMBRANE PROTEIN"/>
    <property type="match status" value="1"/>
</dbReference>
<keyword evidence="5" id="KW-1185">Reference proteome</keyword>
<evidence type="ECO:0000313" key="4">
    <source>
        <dbReference type="EMBL" id="KAK9106188.1"/>
    </source>
</evidence>
<feature type="compositionally biased region" description="Polar residues" evidence="1">
    <location>
        <begin position="546"/>
        <end position="559"/>
    </location>
</feature>
<feature type="transmembrane region" description="Helical" evidence="2">
    <location>
        <begin position="287"/>
        <end position="310"/>
    </location>
</feature>
<dbReference type="PANTHER" id="PTHR31414">
    <property type="entry name" value="TRANSMEMBRANE PROTEIN DDB_G0292058"/>
    <property type="match status" value="1"/>
</dbReference>
<feature type="region of interest" description="Disordered" evidence="1">
    <location>
        <begin position="530"/>
        <end position="559"/>
    </location>
</feature>
<feature type="chain" id="PRO_5042987926" evidence="3">
    <location>
        <begin position="29"/>
        <end position="559"/>
    </location>
</feature>
<feature type="transmembrane region" description="Helical" evidence="2">
    <location>
        <begin position="148"/>
        <end position="169"/>
    </location>
</feature>
<evidence type="ECO:0000256" key="2">
    <source>
        <dbReference type="SAM" id="Phobius"/>
    </source>
</evidence>
<keyword evidence="2" id="KW-1133">Transmembrane helix</keyword>
<dbReference type="GO" id="GO:0016020">
    <property type="term" value="C:membrane"/>
    <property type="evidence" value="ECO:0007669"/>
    <property type="project" value="TreeGrafter"/>
</dbReference>
<feature type="transmembrane region" description="Helical" evidence="2">
    <location>
        <begin position="259"/>
        <end position="280"/>
    </location>
</feature>
<dbReference type="AlphaFoldDB" id="A0AAP0FC54"/>
<comment type="caution">
    <text evidence="4">The sequence shown here is derived from an EMBL/GenBank/DDBJ whole genome shotgun (WGS) entry which is preliminary data.</text>
</comment>
<organism evidence="4 5">
    <name type="scientific">Stephania cephalantha</name>
    <dbReference type="NCBI Taxonomy" id="152367"/>
    <lineage>
        <taxon>Eukaryota</taxon>
        <taxon>Viridiplantae</taxon>
        <taxon>Streptophyta</taxon>
        <taxon>Embryophyta</taxon>
        <taxon>Tracheophyta</taxon>
        <taxon>Spermatophyta</taxon>
        <taxon>Magnoliopsida</taxon>
        <taxon>Ranunculales</taxon>
        <taxon>Menispermaceae</taxon>
        <taxon>Menispermoideae</taxon>
        <taxon>Cissampelideae</taxon>
        <taxon>Stephania</taxon>
    </lineage>
</organism>
<evidence type="ECO:0000256" key="1">
    <source>
        <dbReference type="SAM" id="MobiDB-lite"/>
    </source>
</evidence>
<dbReference type="EMBL" id="JBBNAG010000009">
    <property type="protein sequence ID" value="KAK9106188.1"/>
    <property type="molecule type" value="Genomic_DNA"/>
</dbReference>
<dbReference type="InterPro" id="IPR040283">
    <property type="entry name" value="DDB_G0292058-like"/>
</dbReference>
<evidence type="ECO:0000256" key="3">
    <source>
        <dbReference type="SAM" id="SignalP"/>
    </source>
</evidence>
<accession>A0AAP0FC54</accession>
<feature type="signal peptide" evidence="3">
    <location>
        <begin position="1"/>
        <end position="28"/>
    </location>
</feature>
<reference evidence="4 5" key="1">
    <citation type="submission" date="2024-01" db="EMBL/GenBank/DDBJ databases">
        <title>Genome assemblies of Stephania.</title>
        <authorList>
            <person name="Yang L."/>
        </authorList>
    </citation>
    <scope>NUCLEOTIDE SEQUENCE [LARGE SCALE GENOMIC DNA]</scope>
    <source>
        <strain evidence="4">JXDWG</strain>
        <tissue evidence="4">Leaf</tissue>
    </source>
</reference>
<proteinExistence type="predicted"/>
<keyword evidence="2" id="KW-0812">Transmembrane</keyword>
<keyword evidence="2" id="KW-0472">Membrane</keyword>